<dbReference type="AlphaFoldDB" id="A0A9Q0RAJ8"/>
<evidence type="ECO:0000256" key="1">
    <source>
        <dbReference type="SAM" id="Phobius"/>
    </source>
</evidence>
<keyword evidence="3" id="KW-1185">Reference proteome</keyword>
<evidence type="ECO:0000313" key="2">
    <source>
        <dbReference type="EMBL" id="KAJ5071789.1"/>
    </source>
</evidence>
<keyword evidence="1" id="KW-0812">Transmembrane</keyword>
<gene>
    <name evidence="2" type="ORF">M0811_09949</name>
</gene>
<keyword evidence="1" id="KW-0472">Membrane</keyword>
<proteinExistence type="predicted"/>
<keyword evidence="1" id="KW-1133">Transmembrane helix</keyword>
<evidence type="ECO:0000313" key="3">
    <source>
        <dbReference type="Proteomes" id="UP001149090"/>
    </source>
</evidence>
<protein>
    <submittedName>
        <fullName evidence="2">Xanthine/uracil permease-related</fullName>
    </submittedName>
</protein>
<accession>A0A9Q0RAJ8</accession>
<dbReference type="EMBL" id="JAPDFW010000085">
    <property type="protein sequence ID" value="KAJ5071789.1"/>
    <property type="molecule type" value="Genomic_DNA"/>
</dbReference>
<comment type="caution">
    <text evidence="2">The sequence shown here is derived from an EMBL/GenBank/DDBJ whole genome shotgun (WGS) entry which is preliminary data.</text>
</comment>
<feature type="transmembrane region" description="Helical" evidence="1">
    <location>
        <begin position="77"/>
        <end position="96"/>
    </location>
</feature>
<sequence length="97" mass="11349">MKRKKYTFKPITHNFISTPSRDRNLKFQDLIETIPAVVCIIAIPELDSIIDGVTSGYFVLILLWITGKNRMWKQIKFPMIIIFIVSIFGLFFPRTIE</sequence>
<name>A0A9Q0RAJ8_ANAIG</name>
<dbReference type="Proteomes" id="UP001149090">
    <property type="component" value="Unassembled WGS sequence"/>
</dbReference>
<reference evidence="2" key="1">
    <citation type="submission" date="2022-10" db="EMBL/GenBank/DDBJ databases">
        <title>Novel sulphate-reducing endosymbionts in the free-living metamonad Anaeramoeba.</title>
        <authorList>
            <person name="Jerlstrom-Hultqvist J."/>
            <person name="Cepicka I."/>
            <person name="Gallot-Lavallee L."/>
            <person name="Salas-Leiva D."/>
            <person name="Curtis B.A."/>
            <person name="Zahonova K."/>
            <person name="Pipaliya S."/>
            <person name="Dacks J."/>
            <person name="Roger A.J."/>
        </authorList>
    </citation>
    <scope>NUCLEOTIDE SEQUENCE</scope>
    <source>
        <strain evidence="2">BMAN</strain>
    </source>
</reference>
<organism evidence="2 3">
    <name type="scientific">Anaeramoeba ignava</name>
    <name type="common">Anaerobic marine amoeba</name>
    <dbReference type="NCBI Taxonomy" id="1746090"/>
    <lineage>
        <taxon>Eukaryota</taxon>
        <taxon>Metamonada</taxon>
        <taxon>Anaeramoebidae</taxon>
        <taxon>Anaeramoeba</taxon>
    </lineage>
</organism>